<feature type="transmembrane region" description="Helical" evidence="6">
    <location>
        <begin position="7"/>
        <end position="25"/>
    </location>
</feature>
<dbReference type="PANTHER" id="PTHR10791:SF30">
    <property type="entry name" value="SUGAR TRANSPORTER SWEET1"/>
    <property type="match status" value="1"/>
</dbReference>
<dbReference type="PANTHER" id="PTHR10791">
    <property type="entry name" value="RAG1-ACTIVATING PROTEIN 1"/>
    <property type="match status" value="1"/>
</dbReference>
<dbReference type="Pfam" id="PF04193">
    <property type="entry name" value="PQ-loop"/>
    <property type="match status" value="1"/>
</dbReference>
<dbReference type="InterPro" id="IPR006603">
    <property type="entry name" value="PQ-loop_rpt"/>
</dbReference>
<name>A0A345Z4X4_9MOLU</name>
<feature type="transmembrane region" description="Helical" evidence="6">
    <location>
        <begin position="63"/>
        <end position="83"/>
    </location>
</feature>
<sequence>MNLAKEIIGWLAFTTSSLMLVPQVLKVIKTKKTESVSLVMFIFAVTNYILWTVYGFLKNSPQIYIANILAFTSSAIILGYIIYNGVKKRKEKQIHKTKEVNNLGN</sequence>
<feature type="transmembrane region" description="Helical" evidence="6">
    <location>
        <begin position="37"/>
        <end position="57"/>
    </location>
</feature>
<dbReference type="GO" id="GO:0005886">
    <property type="term" value="C:plasma membrane"/>
    <property type="evidence" value="ECO:0007669"/>
    <property type="project" value="UniProtKB-SubCell"/>
</dbReference>
<keyword evidence="2" id="KW-1003">Cell membrane</keyword>
<organism evidence="7 8">
    <name type="scientific">Spiroplasma alleghenense</name>
    <dbReference type="NCBI Taxonomy" id="216931"/>
    <lineage>
        <taxon>Bacteria</taxon>
        <taxon>Bacillati</taxon>
        <taxon>Mycoplasmatota</taxon>
        <taxon>Mollicutes</taxon>
        <taxon>Entomoplasmatales</taxon>
        <taxon>Spiroplasmataceae</taxon>
        <taxon>Spiroplasma</taxon>
    </lineage>
</organism>
<evidence type="ECO:0000313" key="7">
    <source>
        <dbReference type="EMBL" id="AXK51653.1"/>
    </source>
</evidence>
<keyword evidence="5 6" id="KW-0472">Membrane</keyword>
<dbReference type="RefSeq" id="WP_115558544.1">
    <property type="nucleotide sequence ID" value="NZ_CP031376.1"/>
</dbReference>
<evidence type="ECO:0000256" key="5">
    <source>
        <dbReference type="ARBA" id="ARBA00023136"/>
    </source>
</evidence>
<dbReference type="GO" id="GO:0051119">
    <property type="term" value="F:sugar transmembrane transporter activity"/>
    <property type="evidence" value="ECO:0007669"/>
    <property type="project" value="InterPro"/>
</dbReference>
<keyword evidence="3 6" id="KW-0812">Transmembrane</keyword>
<dbReference type="AlphaFoldDB" id="A0A345Z4X4"/>
<accession>A0A345Z4X4</accession>
<evidence type="ECO:0000256" key="4">
    <source>
        <dbReference type="ARBA" id="ARBA00022989"/>
    </source>
</evidence>
<evidence type="ECO:0000256" key="3">
    <source>
        <dbReference type="ARBA" id="ARBA00022692"/>
    </source>
</evidence>
<keyword evidence="4 6" id="KW-1133">Transmembrane helix</keyword>
<dbReference type="KEGG" id="salx:SALLE_v1c09830"/>
<evidence type="ECO:0000256" key="1">
    <source>
        <dbReference type="ARBA" id="ARBA00004651"/>
    </source>
</evidence>
<comment type="subcellular location">
    <subcellularLocation>
        <location evidence="1">Cell membrane</location>
        <topology evidence="1">Multi-pass membrane protein</topology>
    </subcellularLocation>
</comment>
<protein>
    <submittedName>
        <fullName evidence="7">MtN3 and saliva related transmembrane protein</fullName>
    </submittedName>
</protein>
<proteinExistence type="predicted"/>
<dbReference type="EMBL" id="CP031376">
    <property type="protein sequence ID" value="AXK51653.1"/>
    <property type="molecule type" value="Genomic_DNA"/>
</dbReference>
<gene>
    <name evidence="7" type="ORF">SALLE_v1c09830</name>
</gene>
<keyword evidence="8" id="KW-1185">Reference proteome</keyword>
<dbReference type="Proteomes" id="UP000254792">
    <property type="component" value="Chromosome"/>
</dbReference>
<dbReference type="Gene3D" id="1.20.1280.290">
    <property type="match status" value="1"/>
</dbReference>
<reference evidence="7 8" key="1">
    <citation type="submission" date="2018-07" db="EMBL/GenBank/DDBJ databases">
        <title>Complete genome sequence of Spiroplasma alleghenense PLHS-1 (ATCC 51752).</title>
        <authorList>
            <person name="Chou L."/>
            <person name="Lee T.-Y."/>
            <person name="Tsai Y.-M."/>
            <person name="Kuo C.-H."/>
        </authorList>
    </citation>
    <scope>NUCLEOTIDE SEQUENCE [LARGE SCALE GENOMIC DNA]</scope>
    <source>
        <strain evidence="7 8">PLHS-1</strain>
    </source>
</reference>
<dbReference type="InterPro" id="IPR047664">
    <property type="entry name" value="SWEET"/>
</dbReference>
<dbReference type="OrthoDB" id="389738at2"/>
<evidence type="ECO:0000256" key="2">
    <source>
        <dbReference type="ARBA" id="ARBA00022475"/>
    </source>
</evidence>
<evidence type="ECO:0000313" key="8">
    <source>
        <dbReference type="Proteomes" id="UP000254792"/>
    </source>
</evidence>
<evidence type="ECO:0000256" key="6">
    <source>
        <dbReference type="SAM" id="Phobius"/>
    </source>
</evidence>